<evidence type="ECO:0000256" key="1">
    <source>
        <dbReference type="SAM" id="MobiDB-lite"/>
    </source>
</evidence>
<accession>A0ABN8Z4U1</accession>
<name>A0ABN8Z4U1_RANTA</name>
<feature type="region of interest" description="Disordered" evidence="1">
    <location>
        <begin position="1"/>
        <end position="76"/>
    </location>
</feature>
<reference evidence="2" key="1">
    <citation type="submission" date="2023-04" db="EMBL/GenBank/DDBJ databases">
        <authorList>
            <consortium name="ELIXIR-Norway"/>
        </authorList>
    </citation>
    <scope>NUCLEOTIDE SEQUENCE [LARGE SCALE GENOMIC DNA]</scope>
</reference>
<dbReference type="EMBL" id="OX459964">
    <property type="protein sequence ID" value="CAI9168863.1"/>
    <property type="molecule type" value="Genomic_DNA"/>
</dbReference>
<protein>
    <submittedName>
        <fullName evidence="2">Uncharacterized protein</fullName>
    </submittedName>
</protein>
<gene>
    <name evidence="2" type="ORF">MRATA1EN1_LOCUS17825</name>
</gene>
<dbReference type="Proteomes" id="UP001176941">
    <property type="component" value="Chromosome 28"/>
</dbReference>
<proteinExistence type="predicted"/>
<sequence>MRAGGSEVEGGRGETATEAEELALRSRRLPRTPASVCHRLYGDPPAEDNASGPRRCSGLSRPPADGDSSSARPSRVAAAVEAAGAARLPLPFAHSARPAAATAAAVVAVVPAVAAVASIAAAKAAAAVASQNAVTRQRPASLRHHAATG</sequence>
<organism evidence="2 3">
    <name type="scientific">Rangifer tarandus platyrhynchus</name>
    <name type="common">Svalbard reindeer</name>
    <dbReference type="NCBI Taxonomy" id="3082113"/>
    <lineage>
        <taxon>Eukaryota</taxon>
        <taxon>Metazoa</taxon>
        <taxon>Chordata</taxon>
        <taxon>Craniata</taxon>
        <taxon>Vertebrata</taxon>
        <taxon>Euteleostomi</taxon>
        <taxon>Mammalia</taxon>
        <taxon>Eutheria</taxon>
        <taxon>Laurasiatheria</taxon>
        <taxon>Artiodactyla</taxon>
        <taxon>Ruminantia</taxon>
        <taxon>Pecora</taxon>
        <taxon>Cervidae</taxon>
        <taxon>Odocoileinae</taxon>
        <taxon>Rangifer</taxon>
    </lineage>
</organism>
<keyword evidence="3" id="KW-1185">Reference proteome</keyword>
<evidence type="ECO:0000313" key="3">
    <source>
        <dbReference type="Proteomes" id="UP001176941"/>
    </source>
</evidence>
<evidence type="ECO:0000313" key="2">
    <source>
        <dbReference type="EMBL" id="CAI9168863.1"/>
    </source>
</evidence>